<dbReference type="PANTHER" id="PTHR45621">
    <property type="entry name" value="OS01G0588500 PROTEIN-RELATED"/>
    <property type="match status" value="1"/>
</dbReference>
<protein>
    <recommendedName>
        <fullName evidence="3">Protein kinase domain-containing protein</fullName>
    </recommendedName>
</protein>
<reference evidence="4 5" key="1">
    <citation type="journal article" date="2020" name="Nat. Food">
        <title>A phased Vanilla planifolia genome enables genetic improvement of flavour and production.</title>
        <authorList>
            <person name="Hasing T."/>
            <person name="Tang H."/>
            <person name="Brym M."/>
            <person name="Khazi F."/>
            <person name="Huang T."/>
            <person name="Chambers A.H."/>
        </authorList>
    </citation>
    <scope>NUCLEOTIDE SEQUENCE [LARGE SCALE GENOMIC DNA]</scope>
    <source>
        <tissue evidence="4">Leaf</tissue>
    </source>
</reference>
<feature type="binding site" evidence="1">
    <location>
        <position position="104"/>
    </location>
    <ligand>
        <name>ATP</name>
        <dbReference type="ChEBI" id="CHEBI:30616"/>
    </ligand>
</feature>
<dbReference type="AlphaFoldDB" id="A0A835RX09"/>
<evidence type="ECO:0000313" key="4">
    <source>
        <dbReference type="EMBL" id="KAG0493277.1"/>
    </source>
</evidence>
<name>A0A835RX09_VANPL</name>
<dbReference type="InterPro" id="IPR011009">
    <property type="entry name" value="Kinase-like_dom_sf"/>
</dbReference>
<dbReference type="EMBL" id="JADCNM010000002">
    <property type="protein sequence ID" value="KAG0493277.1"/>
    <property type="molecule type" value="Genomic_DNA"/>
</dbReference>
<dbReference type="SUPFAM" id="SSF56112">
    <property type="entry name" value="Protein kinase-like (PK-like)"/>
    <property type="match status" value="1"/>
</dbReference>
<keyword evidence="1" id="KW-0547">Nucleotide-binding</keyword>
<evidence type="ECO:0000256" key="1">
    <source>
        <dbReference type="PROSITE-ProRule" id="PRU10141"/>
    </source>
</evidence>
<dbReference type="InterPro" id="IPR017441">
    <property type="entry name" value="Protein_kinase_ATP_BS"/>
</dbReference>
<dbReference type="Gene3D" id="3.30.200.20">
    <property type="entry name" value="Phosphorylase Kinase, domain 1"/>
    <property type="match status" value="1"/>
</dbReference>
<evidence type="ECO:0000313" key="5">
    <source>
        <dbReference type="Proteomes" id="UP000639772"/>
    </source>
</evidence>
<feature type="domain" description="Protein kinase" evidence="3">
    <location>
        <begin position="69"/>
        <end position="119"/>
    </location>
</feature>
<evidence type="ECO:0000259" key="3">
    <source>
        <dbReference type="PROSITE" id="PS50011"/>
    </source>
</evidence>
<accession>A0A835RX09</accession>
<dbReference type="GO" id="GO:0005524">
    <property type="term" value="F:ATP binding"/>
    <property type="evidence" value="ECO:0007669"/>
    <property type="project" value="UniProtKB-UniRule"/>
</dbReference>
<sequence length="119" mass="12938">MASDPKLSLEEKSVERQLHNEPIDVASEGNKAVALLAATKDVEDLRQKSSHGDVNIFTYAELRLATKNFRPDQILGQGGFGTVYKGMIEESTRPGLQSTQVAVKILNPESIQEIGRAGS</sequence>
<feature type="compositionally biased region" description="Basic and acidic residues" evidence="2">
    <location>
        <begin position="7"/>
        <end position="22"/>
    </location>
</feature>
<proteinExistence type="predicted"/>
<feature type="region of interest" description="Disordered" evidence="2">
    <location>
        <begin position="1"/>
        <end position="22"/>
    </location>
</feature>
<evidence type="ECO:0000256" key="2">
    <source>
        <dbReference type="SAM" id="MobiDB-lite"/>
    </source>
</evidence>
<dbReference type="PROSITE" id="PS50011">
    <property type="entry name" value="PROTEIN_KINASE_DOM"/>
    <property type="match status" value="1"/>
</dbReference>
<gene>
    <name evidence="4" type="ORF">HPP92_004271</name>
</gene>
<comment type="caution">
    <text evidence="4">The sequence shown here is derived from an EMBL/GenBank/DDBJ whole genome shotgun (WGS) entry which is preliminary data.</text>
</comment>
<keyword evidence="1" id="KW-0067">ATP-binding</keyword>
<dbReference type="InterPro" id="IPR050823">
    <property type="entry name" value="Plant_Ser_Thr_Prot_Kinase"/>
</dbReference>
<dbReference type="InterPro" id="IPR000719">
    <property type="entry name" value="Prot_kinase_dom"/>
</dbReference>
<dbReference type="GO" id="GO:0004672">
    <property type="term" value="F:protein kinase activity"/>
    <property type="evidence" value="ECO:0007669"/>
    <property type="project" value="InterPro"/>
</dbReference>
<dbReference type="Proteomes" id="UP000639772">
    <property type="component" value="Unassembled WGS sequence"/>
</dbReference>
<dbReference type="PROSITE" id="PS00107">
    <property type="entry name" value="PROTEIN_KINASE_ATP"/>
    <property type="match status" value="1"/>
</dbReference>
<organism evidence="4 5">
    <name type="scientific">Vanilla planifolia</name>
    <name type="common">Vanilla</name>
    <dbReference type="NCBI Taxonomy" id="51239"/>
    <lineage>
        <taxon>Eukaryota</taxon>
        <taxon>Viridiplantae</taxon>
        <taxon>Streptophyta</taxon>
        <taxon>Embryophyta</taxon>
        <taxon>Tracheophyta</taxon>
        <taxon>Spermatophyta</taxon>
        <taxon>Magnoliopsida</taxon>
        <taxon>Liliopsida</taxon>
        <taxon>Asparagales</taxon>
        <taxon>Orchidaceae</taxon>
        <taxon>Vanilloideae</taxon>
        <taxon>Vanilleae</taxon>
        <taxon>Vanilla</taxon>
    </lineage>
</organism>
<dbReference type="OrthoDB" id="4062651at2759"/>